<dbReference type="Proteomes" id="UP001432322">
    <property type="component" value="Unassembled WGS sequence"/>
</dbReference>
<organism evidence="2 3">
    <name type="scientific">Pristionchus fissidentatus</name>
    <dbReference type="NCBI Taxonomy" id="1538716"/>
    <lineage>
        <taxon>Eukaryota</taxon>
        <taxon>Metazoa</taxon>
        <taxon>Ecdysozoa</taxon>
        <taxon>Nematoda</taxon>
        <taxon>Chromadorea</taxon>
        <taxon>Rhabditida</taxon>
        <taxon>Rhabditina</taxon>
        <taxon>Diplogasteromorpha</taxon>
        <taxon>Diplogasteroidea</taxon>
        <taxon>Neodiplogasteridae</taxon>
        <taxon>Pristionchus</taxon>
    </lineage>
</organism>
<evidence type="ECO:0000313" key="2">
    <source>
        <dbReference type="EMBL" id="GMT29665.1"/>
    </source>
</evidence>
<keyword evidence="3" id="KW-1185">Reference proteome</keyword>
<proteinExistence type="predicted"/>
<reference evidence="2" key="1">
    <citation type="submission" date="2023-10" db="EMBL/GenBank/DDBJ databases">
        <title>Genome assembly of Pristionchus species.</title>
        <authorList>
            <person name="Yoshida K."/>
            <person name="Sommer R.J."/>
        </authorList>
    </citation>
    <scope>NUCLEOTIDE SEQUENCE</scope>
    <source>
        <strain evidence="2">RS5133</strain>
    </source>
</reference>
<feature type="region of interest" description="Disordered" evidence="1">
    <location>
        <begin position="85"/>
        <end position="104"/>
    </location>
</feature>
<comment type="caution">
    <text evidence="2">The sequence shown here is derived from an EMBL/GenBank/DDBJ whole genome shotgun (WGS) entry which is preliminary data.</text>
</comment>
<feature type="non-terminal residue" evidence="2">
    <location>
        <position position="1"/>
    </location>
</feature>
<sequence length="104" mass="12049">ENTIVILLYILRRGQLHLQIGSGIDIIFLVVSLDRSGRYGQGLLRRRHLMFVTASRRSLLLAFPLGKRLHLRPRILFTAAIEEKRSGGENEKEREEKGEEEHPY</sequence>
<dbReference type="EMBL" id="BTSY01000005">
    <property type="protein sequence ID" value="GMT29665.1"/>
    <property type="molecule type" value="Genomic_DNA"/>
</dbReference>
<evidence type="ECO:0008006" key="4">
    <source>
        <dbReference type="Google" id="ProtNLM"/>
    </source>
</evidence>
<feature type="non-terminal residue" evidence="2">
    <location>
        <position position="104"/>
    </location>
</feature>
<name>A0AAV5WGF1_9BILA</name>
<protein>
    <recommendedName>
        <fullName evidence="4">G protein-coupled receptor</fullName>
    </recommendedName>
</protein>
<evidence type="ECO:0000256" key="1">
    <source>
        <dbReference type="SAM" id="MobiDB-lite"/>
    </source>
</evidence>
<accession>A0AAV5WGF1</accession>
<evidence type="ECO:0000313" key="3">
    <source>
        <dbReference type="Proteomes" id="UP001432322"/>
    </source>
</evidence>
<dbReference type="AlphaFoldDB" id="A0AAV5WGF1"/>
<gene>
    <name evidence="2" type="ORF">PFISCL1PPCAC_20962</name>
</gene>